<sequence>MDSQDVAAASVAQEFSANKKTSFIKWLKSFFKSSLWLVFCIVSCFYIAKGVESLNQIPSPWPFSGMIMGNIFAVIAIFALLATSIDDGKIKCSFPTARRQISVAIVFVVLNEYIEPHLPAFLVAPEEATSIFEQLPYMGYVAMLVWCLSQVADKDENYKVLRFTTTAIWALTFLSFLSFIFLTYSNLVDDTTQQQMLTTLQNLTSIIEELV</sequence>
<keyword evidence="1" id="KW-1133">Transmembrane helix</keyword>
<evidence type="ECO:0000313" key="3">
    <source>
        <dbReference type="Proteomes" id="UP000236547"/>
    </source>
</evidence>
<dbReference type="EMBL" id="POSM01000063">
    <property type="protein sequence ID" value="PNH95938.1"/>
    <property type="molecule type" value="Genomic_DNA"/>
</dbReference>
<gene>
    <name evidence="2" type="ORF">C1O25_22170</name>
</gene>
<dbReference type="Proteomes" id="UP000236547">
    <property type="component" value="Unassembled WGS sequence"/>
</dbReference>
<accession>A0ABX4W3U4</accession>
<feature type="transmembrane region" description="Helical" evidence="1">
    <location>
        <begin position="60"/>
        <end position="85"/>
    </location>
</feature>
<keyword evidence="1" id="KW-0472">Membrane</keyword>
<proteinExistence type="predicted"/>
<feature type="transmembrane region" description="Helical" evidence="1">
    <location>
        <begin position="163"/>
        <end position="184"/>
    </location>
</feature>
<reference evidence="2 3" key="1">
    <citation type="submission" date="2018-01" db="EMBL/GenBank/DDBJ databases">
        <title>Draft genome sequences of six Vibrio diazotrophicus strains isolated from deep-sea sediments of the Baltic Sea.</title>
        <authorList>
            <person name="Castillo D."/>
            <person name="Vandieken V."/>
            <person name="Chiang O."/>
            <person name="Middelboe M."/>
        </authorList>
    </citation>
    <scope>NUCLEOTIDE SEQUENCE [LARGE SCALE GENOMIC DNA]</scope>
    <source>
        <strain evidence="2 3">65.10M</strain>
    </source>
</reference>
<organism evidence="2 3">
    <name type="scientific">Vibrio diazotrophicus</name>
    <dbReference type="NCBI Taxonomy" id="685"/>
    <lineage>
        <taxon>Bacteria</taxon>
        <taxon>Pseudomonadati</taxon>
        <taxon>Pseudomonadota</taxon>
        <taxon>Gammaproteobacteria</taxon>
        <taxon>Vibrionales</taxon>
        <taxon>Vibrionaceae</taxon>
        <taxon>Vibrio</taxon>
    </lineage>
</organism>
<protein>
    <submittedName>
        <fullName evidence="2">Uncharacterized protein</fullName>
    </submittedName>
</protein>
<feature type="transmembrane region" description="Helical" evidence="1">
    <location>
        <begin position="29"/>
        <end position="48"/>
    </location>
</feature>
<evidence type="ECO:0000256" key="1">
    <source>
        <dbReference type="SAM" id="Phobius"/>
    </source>
</evidence>
<comment type="caution">
    <text evidence="2">The sequence shown here is derived from an EMBL/GenBank/DDBJ whole genome shotgun (WGS) entry which is preliminary data.</text>
</comment>
<name>A0ABX4W3U4_VIBDI</name>
<evidence type="ECO:0000313" key="2">
    <source>
        <dbReference type="EMBL" id="PNH95938.1"/>
    </source>
</evidence>
<keyword evidence="3" id="KW-1185">Reference proteome</keyword>
<keyword evidence="1" id="KW-0812">Transmembrane</keyword>